<dbReference type="KEGG" id="scor:J3U87_33920"/>
<evidence type="ECO:0000256" key="2">
    <source>
        <dbReference type="SAM" id="MobiDB-lite"/>
    </source>
</evidence>
<evidence type="ECO:0000256" key="3">
    <source>
        <dbReference type="SAM" id="SignalP"/>
    </source>
</evidence>
<dbReference type="InterPro" id="IPR006530">
    <property type="entry name" value="YD"/>
</dbReference>
<dbReference type="InterPro" id="IPR050708">
    <property type="entry name" value="T6SS_VgrG/RHS"/>
</dbReference>
<evidence type="ECO:0000256" key="1">
    <source>
        <dbReference type="ARBA" id="ARBA00022737"/>
    </source>
</evidence>
<feature type="domain" description="Teneurin-like YD-shell" evidence="4">
    <location>
        <begin position="852"/>
        <end position="988"/>
    </location>
</feature>
<protein>
    <recommendedName>
        <fullName evidence="4">Teneurin-like YD-shell domain-containing protein</fullName>
    </recommendedName>
</protein>
<feature type="domain" description="Teneurin-like YD-shell" evidence="4">
    <location>
        <begin position="1138"/>
        <end position="1405"/>
    </location>
</feature>
<name>A0A8A4TM15_SULCO</name>
<dbReference type="EMBL" id="CP071793">
    <property type="protein sequence ID" value="QTD50610.1"/>
    <property type="molecule type" value="Genomic_DNA"/>
</dbReference>
<dbReference type="SUPFAM" id="SSF101898">
    <property type="entry name" value="NHL repeat"/>
    <property type="match status" value="1"/>
</dbReference>
<feature type="signal peptide" evidence="3">
    <location>
        <begin position="1"/>
        <end position="23"/>
    </location>
</feature>
<keyword evidence="6" id="KW-1185">Reference proteome</keyword>
<keyword evidence="1" id="KW-0677">Repeat</keyword>
<proteinExistence type="predicted"/>
<dbReference type="PANTHER" id="PTHR32305:SF15">
    <property type="entry name" value="PROTEIN RHSA-RELATED"/>
    <property type="match status" value="1"/>
</dbReference>
<evidence type="ECO:0000313" key="6">
    <source>
        <dbReference type="Proteomes" id="UP000663929"/>
    </source>
</evidence>
<feature type="chain" id="PRO_5035193693" description="Teneurin-like YD-shell domain-containing protein" evidence="3">
    <location>
        <begin position="24"/>
        <end position="1415"/>
    </location>
</feature>
<reference evidence="5" key="1">
    <citation type="submission" date="2021-03" db="EMBL/GenBank/DDBJ databases">
        <title>Acanthopleuribacteraceae sp. M133.</title>
        <authorList>
            <person name="Wang G."/>
        </authorList>
    </citation>
    <scope>NUCLEOTIDE SEQUENCE</scope>
    <source>
        <strain evidence="5">M133</strain>
    </source>
</reference>
<dbReference type="InterPro" id="IPR056823">
    <property type="entry name" value="TEN-like_YD-shell"/>
</dbReference>
<dbReference type="Pfam" id="PF25023">
    <property type="entry name" value="TEN_YD-shell"/>
    <property type="match status" value="3"/>
</dbReference>
<evidence type="ECO:0000313" key="5">
    <source>
        <dbReference type="EMBL" id="QTD50610.1"/>
    </source>
</evidence>
<organism evidence="5 6">
    <name type="scientific">Sulfidibacter corallicola</name>
    <dbReference type="NCBI Taxonomy" id="2818388"/>
    <lineage>
        <taxon>Bacteria</taxon>
        <taxon>Pseudomonadati</taxon>
        <taxon>Acidobacteriota</taxon>
        <taxon>Holophagae</taxon>
        <taxon>Acanthopleuribacterales</taxon>
        <taxon>Acanthopleuribacteraceae</taxon>
        <taxon>Sulfidibacter</taxon>
    </lineage>
</organism>
<gene>
    <name evidence="5" type="ORF">J3U87_33920</name>
</gene>
<feature type="domain" description="Teneurin-like YD-shell" evidence="4">
    <location>
        <begin position="381"/>
        <end position="578"/>
    </location>
</feature>
<keyword evidence="3" id="KW-0732">Signal</keyword>
<evidence type="ECO:0000259" key="4">
    <source>
        <dbReference type="Pfam" id="PF25023"/>
    </source>
</evidence>
<dbReference type="Gene3D" id="2.180.10.10">
    <property type="entry name" value="RHS repeat-associated core"/>
    <property type="match status" value="4"/>
</dbReference>
<dbReference type="RefSeq" id="WP_237380452.1">
    <property type="nucleotide sequence ID" value="NZ_CP071793.1"/>
</dbReference>
<dbReference type="Pfam" id="PF05593">
    <property type="entry name" value="RHS_repeat"/>
    <property type="match status" value="4"/>
</dbReference>
<accession>A0A8A4TM15</accession>
<dbReference type="Proteomes" id="UP000663929">
    <property type="component" value="Chromosome"/>
</dbReference>
<dbReference type="PANTHER" id="PTHR32305">
    <property type="match status" value="1"/>
</dbReference>
<feature type="region of interest" description="Disordered" evidence="2">
    <location>
        <begin position="1384"/>
        <end position="1415"/>
    </location>
</feature>
<sequence>MRKRSFSLCSLIFLHLAFHPALVAQSPPTCQNCANGNILIEQDLVIDLGGDVPSYTGDPDLNPYVRSQREGDSPSQWTIHVEASNQAPEVAIEAPVNFAEFTEPAEFLISVQDENLVSWSLSYTLKGRDCWQQIEAGTGPIERSYAGLLPTHLLPNGLYTVRLTATDLEGETTTLDHHYRVYGRLDLGSYHRSFEELSIPTPGLPLGVTRTYHAGDACSGDFGRGWRLPDLVVQDTTTMGGAWNVTKTSVGGTTRFCIEELAPHYIHIVYPDGETGRFAFVLDNPCQTVSVPVELTGRFVAMQGTRGTLIDPDHPQLRLRRVFGENPRYVVVTPNGNLYDPQRFVLSTPERIHHEIVLNEGIVDSSDELGNGIEYRNDGISHTAGLDIRFERDEQGRITTLFDPMGNPTHYEYDAEGHLQAVYDATGNPTLFGYDEMHRLIEITGPVGNLIAHLEYDPEGLLNSRIEPGIASVQYGYDFAQPGAARRTETDFVGNMREVMFDTFGNPIREVDPNGIETHYGYDHAQRLMARTVAVGTHLEATTTWIYDLQGNLHTVTDAEGNTTTYDYDSTNRLHAVRDSQGEIESYAYDSVGRLAAVTDAMGHTTTFEHQPGPEGMRTITTDPLGHSTVVERNHFGFVIGEIDANGNETWFSHDEMGRVLTTSKQVFDEFGSQMHWRWETEYDVLGRIIRESDPTGASTHTEYDEAGRVTTRIDGNGNRTEYRYDEMNNPMERIRPDGIALTASFDLNGNRISQMDAKGRETTFEYDAHQRLTRTSYPDGTVEEREYDEAGNVIREMDRDGRSRHFEDYTLTGKPRGIHIGYDYFEQYQYDLRGNVTSARYGHQPEILFAYDSKNRLIQREQAGARFTWDYDELDRVIRAEDALNNATGYHYDPNGNRIGVMDARGHYTHFEYDAMGNQIAEVDPLGRRTARGYDHAGRMIRTTLPMGEQETYSYDPNGNLGEKHDFNGQSFHYHYDAFDRLIERQLPDGHESYEYDLEGLRTAVYNRHGATIYHYNGEDRLELVEHPDGSWVSYHYEWSSGKVTRIETANHAINYGYDHHFRLTEVDDQWTGVTRIEYDSLGNRIAIVRPNDTSTHFDYDEMGRVLEVRTQGAGGAMIQATSYLYDPMGNRIMVSDSEGAQSEFGYDETYQLVEEHRFDPNTGQSRAVSYGYDEVGNRVERFDHERAIHYEYDDNGRLLRAGDREYSYDQAGNVISALVDGRHLEFGYDMDHRLVMATTPEGVLEFGYNVDGVCNYRSLDGQVTRYVIDGNRDVPRVLAELDENGLPRLRYTLSDDALLSVQNETSSRFHHHDDLGDTLALTDETGTVTDVYRYDPWGDPTRAEGETENPYRFRGHRFEPLLGVYIIDGRVYDPAAGRFQSAPQRETLVPQPTHPHSDIYRNNNPFAASRADR</sequence>
<dbReference type="NCBIfam" id="TIGR01643">
    <property type="entry name" value="YD_repeat_2x"/>
    <property type="match status" value="9"/>
</dbReference>
<dbReference type="InterPro" id="IPR031325">
    <property type="entry name" value="RHS_repeat"/>
</dbReference>